<evidence type="ECO:0000313" key="9">
    <source>
        <dbReference type="Proteomes" id="UP000269499"/>
    </source>
</evidence>
<evidence type="ECO:0000256" key="5">
    <source>
        <dbReference type="HAMAP-Rule" id="MF_01474"/>
    </source>
</evidence>
<dbReference type="NCBIfam" id="NF006811">
    <property type="entry name" value="PRK09333.1"/>
    <property type="match status" value="1"/>
</dbReference>
<evidence type="ECO:0000256" key="4">
    <source>
        <dbReference type="ARBA" id="ARBA00035143"/>
    </source>
</evidence>
<dbReference type="HAMAP" id="MF_01474">
    <property type="entry name" value="Ribosomal_eS19"/>
    <property type="match status" value="1"/>
</dbReference>
<sequence>MATPHSVPPQLLINELAKYLKEHYPQVKPPAWAPFVKTGVHKERPPQDPDWWYVRCASILRKIYIYGPVGVSRLRTAYGGRKRRGTRKEHFRKGSGAIIRKALQQLEAAGLVAKVEGEGRKLTPEGLSLLDRLSNRIFRELQKKMPELKKYVMTTK</sequence>
<comment type="subunit">
    <text evidence="5">Part of the 30S ribosomal subunit.</text>
</comment>
<dbReference type="GO" id="GO:0003723">
    <property type="term" value="F:RNA binding"/>
    <property type="evidence" value="ECO:0007669"/>
    <property type="project" value="TreeGrafter"/>
</dbReference>
<dbReference type="SMART" id="SM01413">
    <property type="entry name" value="Ribosomal_S19e"/>
    <property type="match status" value="1"/>
</dbReference>
<dbReference type="InterPro" id="IPR001266">
    <property type="entry name" value="Ribosomal_eS19"/>
</dbReference>
<dbReference type="GO" id="GO:0000028">
    <property type="term" value="P:ribosomal small subunit assembly"/>
    <property type="evidence" value="ECO:0007669"/>
    <property type="project" value="TreeGrafter"/>
</dbReference>
<evidence type="ECO:0000313" key="8">
    <source>
        <dbReference type="Proteomes" id="UP000268446"/>
    </source>
</evidence>
<keyword evidence="3 5" id="KW-0687">Ribonucleoprotein</keyword>
<evidence type="ECO:0000313" key="6">
    <source>
        <dbReference type="EMBL" id="RLE51927.1"/>
    </source>
</evidence>
<keyword evidence="2 5" id="KW-0689">Ribosomal protein</keyword>
<name>A0A497EXL1_9CREN</name>
<evidence type="ECO:0000256" key="2">
    <source>
        <dbReference type="ARBA" id="ARBA00022980"/>
    </source>
</evidence>
<evidence type="ECO:0000313" key="7">
    <source>
        <dbReference type="EMBL" id="RLE55903.1"/>
    </source>
</evidence>
<dbReference type="SUPFAM" id="SSF46785">
    <property type="entry name" value="Winged helix' DNA-binding domain"/>
    <property type="match status" value="1"/>
</dbReference>
<dbReference type="PANTHER" id="PTHR11710:SF0">
    <property type="entry name" value="40S RIBOSOMAL PROTEIN S19"/>
    <property type="match status" value="1"/>
</dbReference>
<dbReference type="InterPro" id="IPR036388">
    <property type="entry name" value="WH-like_DNA-bd_sf"/>
</dbReference>
<comment type="similarity">
    <text evidence="1 5">Belongs to the eukaryotic ribosomal protein eS19 family.</text>
</comment>
<dbReference type="Proteomes" id="UP000268446">
    <property type="component" value="Unassembled WGS sequence"/>
</dbReference>
<dbReference type="GO" id="GO:0006412">
    <property type="term" value="P:translation"/>
    <property type="evidence" value="ECO:0007669"/>
    <property type="project" value="UniProtKB-UniRule"/>
</dbReference>
<dbReference type="Pfam" id="PF01090">
    <property type="entry name" value="Ribosomal_S19e"/>
    <property type="match status" value="1"/>
</dbReference>
<dbReference type="GO" id="GO:0022627">
    <property type="term" value="C:cytosolic small ribosomal subunit"/>
    <property type="evidence" value="ECO:0007669"/>
    <property type="project" value="TreeGrafter"/>
</dbReference>
<comment type="function">
    <text evidence="5">May be involved in maturation of the 30S ribosomal subunit.</text>
</comment>
<dbReference type="Proteomes" id="UP000269499">
    <property type="component" value="Unassembled WGS sequence"/>
</dbReference>
<dbReference type="EMBL" id="QMQZ01000023">
    <property type="protein sequence ID" value="RLE51927.1"/>
    <property type="molecule type" value="Genomic_DNA"/>
</dbReference>
<gene>
    <name evidence="5" type="primary">rps19e</name>
    <name evidence="6" type="ORF">DRJ20_01185</name>
    <name evidence="7" type="ORF">DRJ26_00180</name>
</gene>
<dbReference type="FunFam" id="1.10.10.10:FF:000449">
    <property type="entry name" value="30S ribosomal protein S19e"/>
    <property type="match status" value="1"/>
</dbReference>
<protein>
    <recommendedName>
        <fullName evidence="4 5">Small ribosomal subunit protein eS19</fullName>
    </recommendedName>
</protein>
<dbReference type="AlphaFoldDB" id="A0A497EXL1"/>
<reference evidence="8 9" key="1">
    <citation type="submission" date="2018-06" db="EMBL/GenBank/DDBJ databases">
        <title>Extensive metabolic versatility and redundancy in microbially diverse, dynamic hydrothermal sediments.</title>
        <authorList>
            <person name="Dombrowski N."/>
            <person name="Teske A."/>
            <person name="Baker B.J."/>
        </authorList>
    </citation>
    <scope>NUCLEOTIDE SEQUENCE [LARGE SCALE GENOMIC DNA]</scope>
    <source>
        <strain evidence="7">B20_G2</strain>
        <strain evidence="6">B29_G17</strain>
    </source>
</reference>
<dbReference type="GO" id="GO:0003735">
    <property type="term" value="F:structural constituent of ribosome"/>
    <property type="evidence" value="ECO:0007669"/>
    <property type="project" value="InterPro"/>
</dbReference>
<dbReference type="Gene3D" id="1.10.10.10">
    <property type="entry name" value="Winged helix-like DNA-binding domain superfamily/Winged helix DNA-binding domain"/>
    <property type="match status" value="1"/>
</dbReference>
<dbReference type="EMBL" id="QMRA01000002">
    <property type="protein sequence ID" value="RLE55903.1"/>
    <property type="molecule type" value="Genomic_DNA"/>
</dbReference>
<dbReference type="InterPro" id="IPR036390">
    <property type="entry name" value="WH_DNA-bd_sf"/>
</dbReference>
<dbReference type="InterPro" id="IPR027548">
    <property type="entry name" value="Ribosomal_eS19_archaeal"/>
</dbReference>
<comment type="caution">
    <text evidence="6">The sequence shown here is derived from an EMBL/GenBank/DDBJ whole genome shotgun (WGS) entry which is preliminary data.</text>
</comment>
<accession>A0A497EXL1</accession>
<organism evidence="6 8">
    <name type="scientific">Thermoproteota archaeon</name>
    <dbReference type="NCBI Taxonomy" id="2056631"/>
    <lineage>
        <taxon>Archaea</taxon>
        <taxon>Thermoproteota</taxon>
    </lineage>
</organism>
<proteinExistence type="inferred from homology"/>
<evidence type="ECO:0000256" key="1">
    <source>
        <dbReference type="ARBA" id="ARBA00010014"/>
    </source>
</evidence>
<dbReference type="PANTHER" id="PTHR11710">
    <property type="entry name" value="40S RIBOSOMAL PROTEIN S19"/>
    <property type="match status" value="1"/>
</dbReference>
<evidence type="ECO:0000256" key="3">
    <source>
        <dbReference type="ARBA" id="ARBA00023274"/>
    </source>
</evidence>